<dbReference type="AlphaFoldDB" id="S0ESR5"/>
<dbReference type="HOGENOM" id="CLU_2697935_0_0_0"/>
<keyword evidence="2" id="KW-1133">Transmembrane helix</keyword>
<dbReference type="EMBL" id="HF951689">
    <property type="protein sequence ID" value="CCW34005.1"/>
    <property type="molecule type" value="Genomic_DNA"/>
</dbReference>
<protein>
    <submittedName>
        <fullName evidence="3">Uncharacterized protein</fullName>
    </submittedName>
</protein>
<keyword evidence="4" id="KW-1185">Reference proteome</keyword>
<organism evidence="3 4">
    <name type="scientific">Chthonomonas calidirosea (strain DSM 23976 / ICMP 18418 / T49)</name>
    <dbReference type="NCBI Taxonomy" id="1303518"/>
    <lineage>
        <taxon>Bacteria</taxon>
        <taxon>Bacillati</taxon>
        <taxon>Armatimonadota</taxon>
        <taxon>Chthonomonadia</taxon>
        <taxon>Chthonomonadales</taxon>
        <taxon>Chthonomonadaceae</taxon>
        <taxon>Chthonomonas</taxon>
    </lineage>
</organism>
<feature type="compositionally biased region" description="Gly residues" evidence="1">
    <location>
        <begin position="58"/>
        <end position="67"/>
    </location>
</feature>
<proteinExistence type="predicted"/>
<feature type="region of interest" description="Disordered" evidence="1">
    <location>
        <begin position="51"/>
        <end position="73"/>
    </location>
</feature>
<keyword evidence="2" id="KW-0812">Transmembrane</keyword>
<dbReference type="PATRIC" id="fig|1303518.3.peg.169"/>
<dbReference type="Proteomes" id="UP000014227">
    <property type="component" value="Chromosome I"/>
</dbReference>
<gene>
    <name evidence="3" type="ORF">CCALI_00167</name>
</gene>
<name>S0ESR5_CHTCT</name>
<evidence type="ECO:0000256" key="2">
    <source>
        <dbReference type="SAM" id="Phobius"/>
    </source>
</evidence>
<evidence type="ECO:0000256" key="1">
    <source>
        <dbReference type="SAM" id="MobiDB-lite"/>
    </source>
</evidence>
<dbReference type="STRING" id="454171.CP488_00989"/>
<reference evidence="4" key="1">
    <citation type="submission" date="2013-03" db="EMBL/GenBank/DDBJ databases">
        <title>Genome sequence of Chthonomonas calidirosea, the first sequenced genome from the Armatimonadetes phylum (formally candidate division OP10).</title>
        <authorList>
            <person name="Lee K.C.Y."/>
            <person name="Morgan X.C."/>
            <person name="Dunfield P.F."/>
            <person name="Tamas I."/>
            <person name="Houghton K.M."/>
            <person name="Vyssotski M."/>
            <person name="Ryan J.L.J."/>
            <person name="Lagutin K."/>
            <person name="McDonald I.R."/>
            <person name="Stott M.B."/>
        </authorList>
    </citation>
    <scope>NUCLEOTIDE SEQUENCE [LARGE SCALE GENOMIC DNA]</scope>
    <source>
        <strain evidence="4">DSM 23976 / ICMP 18418 / T49</strain>
    </source>
</reference>
<dbReference type="KEGG" id="ccz:CCALI_00167"/>
<evidence type="ECO:0000313" key="3">
    <source>
        <dbReference type="EMBL" id="CCW34005.1"/>
    </source>
</evidence>
<dbReference type="RefSeq" id="WP_016481569.1">
    <property type="nucleotide sequence ID" value="NC_021487.1"/>
</dbReference>
<dbReference type="InParanoid" id="S0ESR5"/>
<accession>S0ESR5</accession>
<feature type="transmembrane region" description="Helical" evidence="2">
    <location>
        <begin position="6"/>
        <end position="27"/>
    </location>
</feature>
<dbReference type="PROSITE" id="PS51257">
    <property type="entry name" value="PROKAR_LIPOPROTEIN"/>
    <property type="match status" value="1"/>
</dbReference>
<keyword evidence="2" id="KW-0472">Membrane</keyword>
<evidence type="ECO:0000313" key="4">
    <source>
        <dbReference type="Proteomes" id="UP000014227"/>
    </source>
</evidence>
<sequence length="73" mass="7582">MKPSSVVVKWLIGVPVLLGLACLLFIAQGKPHQIRNPYSLTLTKTAPPATIADDGIETHGGGGGNKGSGHWHA</sequence>